<name>A0A7G9GBE6_9FIRM</name>
<dbReference type="GO" id="GO:0004853">
    <property type="term" value="F:uroporphyrinogen decarboxylase activity"/>
    <property type="evidence" value="ECO:0007669"/>
    <property type="project" value="InterPro"/>
</dbReference>
<evidence type="ECO:0000313" key="3">
    <source>
        <dbReference type="Proteomes" id="UP000515860"/>
    </source>
</evidence>
<dbReference type="Gene3D" id="3.20.20.210">
    <property type="match status" value="1"/>
</dbReference>
<feature type="domain" description="Uroporphyrinogen decarboxylase (URO-D)" evidence="1">
    <location>
        <begin position="125"/>
        <end position="278"/>
    </location>
</feature>
<sequence length="347" mass="40199">MITARENILMAYHHQEPYWVPSQYLDQNTCLYTATREGVSGFGRGTDCFGISWDYNPGDPSPMVTAGTKRLTDIENWRDELTMPDCESWDWEECAAKDTAGWDRQNKISSVIIVNGLFEQLHALTGFEDALCYLLMEQEAVEDFLDALTDYRIRQIQLIARYYKPDKIQFHDDYGEARNTFMSLEVWREIFKPRLKRIIEAVQGEGMLYEHHSCGYIATLVEDFIELGIDALNPLQVQNDPYELKKKHAKELCFVGGFDNQGILDRPGVTYEERVQEIRYRIELMAPGGSWVAHPVMMDPEIGIALTDVLYEYNAPFWERVGYYPPPKPRQPRKNVYSQGYQKGGEQ</sequence>
<protein>
    <recommendedName>
        <fullName evidence="1">Uroporphyrinogen decarboxylase (URO-D) domain-containing protein</fullName>
    </recommendedName>
</protein>
<dbReference type="SUPFAM" id="SSF51726">
    <property type="entry name" value="UROD/MetE-like"/>
    <property type="match status" value="1"/>
</dbReference>
<dbReference type="KEGG" id="whj:H9Q79_14730"/>
<gene>
    <name evidence="2" type="ORF">H9Q79_14730</name>
</gene>
<dbReference type="InterPro" id="IPR038071">
    <property type="entry name" value="UROD/MetE-like_sf"/>
</dbReference>
<evidence type="ECO:0000313" key="2">
    <source>
        <dbReference type="EMBL" id="QNM08128.1"/>
    </source>
</evidence>
<organism evidence="2 3">
    <name type="scientific">Wansuia hejianensis</name>
    <dbReference type="NCBI Taxonomy" id="2763667"/>
    <lineage>
        <taxon>Bacteria</taxon>
        <taxon>Bacillati</taxon>
        <taxon>Bacillota</taxon>
        <taxon>Clostridia</taxon>
        <taxon>Lachnospirales</taxon>
        <taxon>Lachnospiraceae</taxon>
        <taxon>Wansuia</taxon>
    </lineage>
</organism>
<keyword evidence="3" id="KW-1185">Reference proteome</keyword>
<dbReference type="AlphaFoldDB" id="A0A7G9GBE6"/>
<dbReference type="Proteomes" id="UP000515860">
    <property type="component" value="Chromosome"/>
</dbReference>
<dbReference type="EMBL" id="CP060635">
    <property type="protein sequence ID" value="QNM08128.1"/>
    <property type="molecule type" value="Genomic_DNA"/>
</dbReference>
<dbReference type="RefSeq" id="WP_118646435.1">
    <property type="nucleotide sequence ID" value="NZ_CP060635.1"/>
</dbReference>
<dbReference type="GO" id="GO:0006779">
    <property type="term" value="P:porphyrin-containing compound biosynthetic process"/>
    <property type="evidence" value="ECO:0007669"/>
    <property type="project" value="InterPro"/>
</dbReference>
<reference evidence="2 3" key="1">
    <citation type="submission" date="2020-08" db="EMBL/GenBank/DDBJ databases">
        <authorList>
            <person name="Liu C."/>
            <person name="Sun Q."/>
        </authorList>
    </citation>
    <scope>NUCLEOTIDE SEQUENCE [LARGE SCALE GENOMIC DNA]</scope>
    <source>
        <strain evidence="2 3">NSJ-29</strain>
    </source>
</reference>
<proteinExistence type="predicted"/>
<evidence type="ECO:0000259" key="1">
    <source>
        <dbReference type="Pfam" id="PF01208"/>
    </source>
</evidence>
<dbReference type="InterPro" id="IPR000257">
    <property type="entry name" value="Uroporphyrinogen_deCOase"/>
</dbReference>
<dbReference type="Pfam" id="PF01208">
    <property type="entry name" value="URO-D"/>
    <property type="match status" value="1"/>
</dbReference>
<accession>A0A7G9GBE6</accession>